<gene>
    <name evidence="1" type="ORF">OBE_14591</name>
</gene>
<name>K1SQN6_9ZZZZ</name>
<dbReference type="AlphaFoldDB" id="K1SQN6"/>
<sequence length="174" mass="19491">ELGRFVEGFNKEYPDVTVNITVVPNADFLTKLTPTLASGQGAPDIFTGESDYVKYLVNSGYWDDLNQEPYNVGQYKDDIWEYVLNVGTDDSGAVRALSWQASPGSILYRRDLAKEVLGTDDPDEVSQQLNSNAAMLDAAAKFSEKGVKMFASWQDIMNMQFSNREQPWVVDDKL</sequence>
<accession>K1SQN6</accession>
<dbReference type="InterPro" id="IPR050490">
    <property type="entry name" value="Bact_solute-bd_prot1"/>
</dbReference>
<proteinExistence type="predicted"/>
<dbReference type="Gene3D" id="3.40.190.10">
    <property type="entry name" value="Periplasmic binding protein-like II"/>
    <property type="match status" value="1"/>
</dbReference>
<protein>
    <submittedName>
        <fullName evidence="1">Extracellular solute-binding protein family 1</fullName>
    </submittedName>
</protein>
<dbReference type="PANTHER" id="PTHR43649:SF12">
    <property type="entry name" value="DIACETYLCHITOBIOSE BINDING PROTEIN DASA"/>
    <property type="match status" value="1"/>
</dbReference>
<dbReference type="InterPro" id="IPR006059">
    <property type="entry name" value="SBP"/>
</dbReference>
<feature type="non-terminal residue" evidence="1">
    <location>
        <position position="174"/>
    </location>
</feature>
<dbReference type="EMBL" id="AJWZ01010069">
    <property type="protein sequence ID" value="EKC49526.1"/>
    <property type="molecule type" value="Genomic_DNA"/>
</dbReference>
<feature type="non-terminal residue" evidence="1">
    <location>
        <position position="1"/>
    </location>
</feature>
<dbReference type="Pfam" id="PF01547">
    <property type="entry name" value="SBP_bac_1"/>
    <property type="match status" value="1"/>
</dbReference>
<dbReference type="SUPFAM" id="SSF53850">
    <property type="entry name" value="Periplasmic binding protein-like II"/>
    <property type="match status" value="1"/>
</dbReference>
<evidence type="ECO:0000313" key="1">
    <source>
        <dbReference type="EMBL" id="EKC49526.1"/>
    </source>
</evidence>
<reference evidence="1" key="1">
    <citation type="journal article" date="2013" name="Environ. Microbiol.">
        <title>Microbiota from the distal guts of lean and obese adolescents exhibit partial functional redundancy besides clear differences in community structure.</title>
        <authorList>
            <person name="Ferrer M."/>
            <person name="Ruiz A."/>
            <person name="Lanza F."/>
            <person name="Haange S.B."/>
            <person name="Oberbach A."/>
            <person name="Till H."/>
            <person name="Bargiela R."/>
            <person name="Campoy C."/>
            <person name="Segura M.T."/>
            <person name="Richter M."/>
            <person name="von Bergen M."/>
            <person name="Seifert J."/>
            <person name="Suarez A."/>
        </authorList>
    </citation>
    <scope>NUCLEOTIDE SEQUENCE</scope>
</reference>
<comment type="caution">
    <text evidence="1">The sequence shown here is derived from an EMBL/GenBank/DDBJ whole genome shotgun (WGS) entry which is preliminary data.</text>
</comment>
<organism evidence="1">
    <name type="scientific">human gut metagenome</name>
    <dbReference type="NCBI Taxonomy" id="408170"/>
    <lineage>
        <taxon>unclassified sequences</taxon>
        <taxon>metagenomes</taxon>
        <taxon>organismal metagenomes</taxon>
    </lineage>
</organism>
<dbReference type="PANTHER" id="PTHR43649">
    <property type="entry name" value="ARABINOSE-BINDING PROTEIN-RELATED"/>
    <property type="match status" value="1"/>
</dbReference>